<dbReference type="eggNOG" id="COG0235">
    <property type="taxonomic scope" value="Bacteria"/>
</dbReference>
<dbReference type="GO" id="GO:0005856">
    <property type="term" value="C:cytoskeleton"/>
    <property type="evidence" value="ECO:0007669"/>
    <property type="project" value="TreeGrafter"/>
</dbReference>
<organism evidence="3 4">
    <name type="scientific">Octadecabacter arcticus 238</name>
    <dbReference type="NCBI Taxonomy" id="391616"/>
    <lineage>
        <taxon>Bacteria</taxon>
        <taxon>Pseudomonadati</taxon>
        <taxon>Pseudomonadota</taxon>
        <taxon>Alphaproteobacteria</taxon>
        <taxon>Rhodobacterales</taxon>
        <taxon>Roseobacteraceae</taxon>
        <taxon>Octadecabacter</taxon>
    </lineage>
</organism>
<dbReference type="InterPro" id="IPR036409">
    <property type="entry name" value="Aldolase_II/adducin_N_sf"/>
</dbReference>
<reference evidence="3 4" key="1">
    <citation type="journal article" date="2013" name="PLoS ONE">
        <title>Poles Apart: Arctic and Antarctic Octadecabacter strains Share High Genome Plasticity and a New Type of Xanthorhodopsin.</title>
        <authorList>
            <person name="Vollmers J."/>
            <person name="Voget S."/>
            <person name="Dietrich S."/>
            <person name="Gollnow K."/>
            <person name="Smits M."/>
            <person name="Meyer K."/>
            <person name="Brinkhoff T."/>
            <person name="Simon M."/>
            <person name="Daniel R."/>
        </authorList>
    </citation>
    <scope>NUCLEOTIDE SEQUENCE [LARGE SCALE GENOMIC DNA]</scope>
    <source>
        <strain evidence="3 4">238</strain>
    </source>
</reference>
<dbReference type="GO" id="GO:0051015">
    <property type="term" value="F:actin filament binding"/>
    <property type="evidence" value="ECO:0007669"/>
    <property type="project" value="TreeGrafter"/>
</dbReference>
<keyword evidence="4" id="KW-1185">Reference proteome</keyword>
<dbReference type="HOGENOM" id="CLU_006033_0_1_5"/>
<comment type="similarity">
    <text evidence="1">Belongs to the aldolase class II family.</text>
</comment>
<dbReference type="Pfam" id="PF00596">
    <property type="entry name" value="Aldolase_II"/>
    <property type="match status" value="1"/>
</dbReference>
<name>M9RWW2_9RHOB</name>
<evidence type="ECO:0000259" key="2">
    <source>
        <dbReference type="SMART" id="SM01007"/>
    </source>
</evidence>
<dbReference type="KEGG" id="oar:OA238_c44980"/>
<feature type="domain" description="Class II aldolase/adducin N-terminal" evidence="2">
    <location>
        <begin position="21"/>
        <end position="203"/>
    </location>
</feature>
<evidence type="ECO:0000313" key="3">
    <source>
        <dbReference type="EMBL" id="AGI74370.1"/>
    </source>
</evidence>
<dbReference type="STRING" id="391616.OA238_c44980"/>
<dbReference type="OrthoDB" id="5291399at2"/>
<dbReference type="InterPro" id="IPR051017">
    <property type="entry name" value="Aldolase-II_Adducin_sf"/>
</dbReference>
<proteinExistence type="inferred from homology"/>
<gene>
    <name evidence="3" type="ORF">OA238_c44980</name>
</gene>
<dbReference type="SMART" id="SM01007">
    <property type="entry name" value="Aldolase_II"/>
    <property type="match status" value="1"/>
</dbReference>
<dbReference type="PANTHER" id="PTHR10672:SF3">
    <property type="entry name" value="PROTEIN HU-LI TAI SHAO"/>
    <property type="match status" value="1"/>
</dbReference>
<dbReference type="RefSeq" id="WP_015497312.1">
    <property type="nucleotide sequence ID" value="NC_020908.1"/>
</dbReference>
<dbReference type="InterPro" id="IPR001303">
    <property type="entry name" value="Aldolase_II/adducin_N"/>
</dbReference>
<dbReference type="AlphaFoldDB" id="M9RWW2"/>
<evidence type="ECO:0000256" key="1">
    <source>
        <dbReference type="ARBA" id="ARBA00037961"/>
    </source>
</evidence>
<dbReference type="Gene3D" id="3.40.225.10">
    <property type="entry name" value="Class II aldolase/adducin N-terminal domain"/>
    <property type="match status" value="1"/>
</dbReference>
<protein>
    <submittedName>
        <fullName evidence="3">Putative class II aldolase</fullName>
    </submittedName>
</protein>
<dbReference type="Proteomes" id="UP000004688">
    <property type="component" value="Chromosome"/>
</dbReference>
<sequence length="254" mass="28535">MNKIVAVPNFPDAETVQEMRYDLAASFRYFARLGMHESVANHFSVAVSPDGRQFLINPRGKHFSRICASDLQLIDADDPETMQRENAPDPTAWFIHSRIHRLLPHARCIMHLHPRYATALAALEDSSMPPIDQNTMRFFGRVAIDDGFEGMGLSEDEGDRLAAQLGDKSVLMMGNHGVLIAAPSVAQAMDDMYYYERSCETVMLAFASGRPLRIVSDSIAQETSQQWANYGQLSIDHMNEVRAILDAREPDYKT</sequence>
<accession>M9RWW2</accession>
<dbReference type="NCBIfam" id="NF005689">
    <property type="entry name" value="PRK07490.1"/>
    <property type="match status" value="1"/>
</dbReference>
<dbReference type="SUPFAM" id="SSF53639">
    <property type="entry name" value="AraD/HMP-PK domain-like"/>
    <property type="match status" value="1"/>
</dbReference>
<evidence type="ECO:0000313" key="4">
    <source>
        <dbReference type="Proteomes" id="UP000004688"/>
    </source>
</evidence>
<dbReference type="EMBL" id="CP003742">
    <property type="protein sequence ID" value="AGI74370.1"/>
    <property type="molecule type" value="Genomic_DNA"/>
</dbReference>
<dbReference type="PANTHER" id="PTHR10672">
    <property type="entry name" value="ADDUCIN"/>
    <property type="match status" value="1"/>
</dbReference>